<evidence type="ECO:0000259" key="2">
    <source>
        <dbReference type="Pfam" id="PF16158"/>
    </source>
</evidence>
<dbReference type="CDD" id="cd14349">
    <property type="entry name" value="UBA_CF106"/>
    <property type="match status" value="1"/>
</dbReference>
<reference evidence="3 4" key="1">
    <citation type="submission" date="2015-09" db="EMBL/GenBank/DDBJ databases">
        <title>Atta colombica WGS genome.</title>
        <authorList>
            <person name="Nygaard S."/>
            <person name="Hu H."/>
            <person name="Boomsma J."/>
            <person name="Zhang G."/>
        </authorList>
    </citation>
    <scope>NUCLEOTIDE SEQUENCE [LARGE SCALE GENOMIC DNA]</scope>
    <source>
        <strain evidence="3">Treedump-2</strain>
        <tissue evidence="3">Whole body</tissue>
    </source>
</reference>
<keyword evidence="4" id="KW-1185">Reference proteome</keyword>
<dbReference type="Gene3D" id="2.60.40.10">
    <property type="entry name" value="Immunoglobulins"/>
    <property type="match status" value="1"/>
</dbReference>
<feature type="compositionally biased region" description="Basic and acidic residues" evidence="1">
    <location>
        <begin position="35"/>
        <end position="50"/>
    </location>
</feature>
<feature type="domain" description="Nbr1 FW" evidence="2">
    <location>
        <begin position="164"/>
        <end position="260"/>
    </location>
</feature>
<evidence type="ECO:0000313" key="3">
    <source>
        <dbReference type="EMBL" id="KYM83194.1"/>
    </source>
</evidence>
<proteinExistence type="predicted"/>
<dbReference type="STRING" id="520822.A0A195BG64"/>
<protein>
    <recommendedName>
        <fullName evidence="2">Nbr1 FW domain-containing protein</fullName>
    </recommendedName>
</protein>
<gene>
    <name evidence="3" type="ORF">ALC53_06462</name>
</gene>
<sequence length="285" mass="31457">MMSTVAGKSSRPVPTTELHSSYPHHDSCRVVPSSDWRDERGGPNYRKDPEFDGSGLGTVDMHTWGTWGIESSFKLSAVEEAAIMDRNNDLDQHLLHQFSCLGTTDKDDLVKQLQKLLADSHLNETTAAFFLDMNNWNLQAAICSYIDFGNPFNTPCMTLICDSTIGEGEAVPPNTNFQKSWRVQNSGTEAWPSGIHLQHSSGVQMGCARISVPPLAPKEATELSVTLKSPAETGVHQSKWRMMTPNGVYFGDVIWVIITVNECGTLAVTQQLHQLSTQSNDVQMC</sequence>
<dbReference type="EMBL" id="KQ976500">
    <property type="protein sequence ID" value="KYM83194.1"/>
    <property type="molecule type" value="Genomic_DNA"/>
</dbReference>
<dbReference type="Pfam" id="PF14555">
    <property type="entry name" value="UBA_4"/>
    <property type="match status" value="1"/>
</dbReference>
<dbReference type="PANTHER" id="PTHR20930">
    <property type="entry name" value="OVARIAN CARCINOMA ANTIGEN CA125-RELATED"/>
    <property type="match status" value="1"/>
</dbReference>
<dbReference type="GO" id="GO:0043130">
    <property type="term" value="F:ubiquitin binding"/>
    <property type="evidence" value="ECO:0007669"/>
    <property type="project" value="TreeGrafter"/>
</dbReference>
<feature type="region of interest" description="Disordered" evidence="1">
    <location>
        <begin position="1"/>
        <end position="51"/>
    </location>
</feature>
<dbReference type="InterPro" id="IPR009060">
    <property type="entry name" value="UBA-like_sf"/>
</dbReference>
<dbReference type="SUPFAM" id="SSF46934">
    <property type="entry name" value="UBA-like"/>
    <property type="match status" value="1"/>
</dbReference>
<dbReference type="Pfam" id="PF16158">
    <property type="entry name" value="N_BRCA1_IG"/>
    <property type="match status" value="1"/>
</dbReference>
<name>A0A195BG64_9HYME</name>
<evidence type="ECO:0000313" key="4">
    <source>
        <dbReference type="Proteomes" id="UP000078540"/>
    </source>
</evidence>
<organism evidence="3 4">
    <name type="scientific">Atta colombica</name>
    <dbReference type="NCBI Taxonomy" id="520822"/>
    <lineage>
        <taxon>Eukaryota</taxon>
        <taxon>Metazoa</taxon>
        <taxon>Ecdysozoa</taxon>
        <taxon>Arthropoda</taxon>
        <taxon>Hexapoda</taxon>
        <taxon>Insecta</taxon>
        <taxon>Pterygota</taxon>
        <taxon>Neoptera</taxon>
        <taxon>Endopterygota</taxon>
        <taxon>Hymenoptera</taxon>
        <taxon>Apocrita</taxon>
        <taxon>Aculeata</taxon>
        <taxon>Formicoidea</taxon>
        <taxon>Formicidae</taxon>
        <taxon>Myrmicinae</taxon>
        <taxon>Atta</taxon>
    </lineage>
</organism>
<dbReference type="InterPro" id="IPR039517">
    <property type="entry name" value="C6orf106_UBA-like"/>
</dbReference>
<dbReference type="Proteomes" id="UP000078540">
    <property type="component" value="Unassembled WGS sequence"/>
</dbReference>
<dbReference type="InterPro" id="IPR032350">
    <property type="entry name" value="Nbr1_FW"/>
</dbReference>
<dbReference type="GO" id="GO:0000407">
    <property type="term" value="C:phagophore assembly site"/>
    <property type="evidence" value="ECO:0007669"/>
    <property type="project" value="TreeGrafter"/>
</dbReference>
<evidence type="ECO:0000256" key="1">
    <source>
        <dbReference type="SAM" id="MobiDB-lite"/>
    </source>
</evidence>
<dbReference type="Gene3D" id="1.10.8.10">
    <property type="entry name" value="DNA helicase RuvA subunit, C-terminal domain"/>
    <property type="match status" value="1"/>
</dbReference>
<dbReference type="AlphaFoldDB" id="A0A195BG64"/>
<accession>A0A195BG64</accession>
<dbReference type="PANTHER" id="PTHR20930:SF0">
    <property type="entry name" value="PROTEIN ILRUN"/>
    <property type="match status" value="1"/>
</dbReference>
<dbReference type="GO" id="GO:0016236">
    <property type="term" value="P:macroautophagy"/>
    <property type="evidence" value="ECO:0007669"/>
    <property type="project" value="TreeGrafter"/>
</dbReference>
<dbReference type="InterPro" id="IPR013783">
    <property type="entry name" value="Ig-like_fold"/>
</dbReference>
<dbReference type="CDD" id="cd14947">
    <property type="entry name" value="NBR1_like"/>
    <property type="match status" value="1"/>
</dbReference>